<keyword evidence="4" id="KW-0862">Zinc</keyword>
<dbReference type="GO" id="GO:0005737">
    <property type="term" value="C:cytoplasm"/>
    <property type="evidence" value="ECO:0007669"/>
    <property type="project" value="TreeGrafter"/>
</dbReference>
<dbReference type="InterPro" id="IPR037849">
    <property type="entry name" value="PH1_ADAP"/>
</dbReference>
<dbReference type="PANTHER" id="PTHR46021:SF5">
    <property type="entry name" value="ARF-GAP WITH DUAL PH DOMAIN-CONTAINING PROTEIN 1"/>
    <property type="match status" value="1"/>
</dbReference>
<dbReference type="GO" id="GO:0005547">
    <property type="term" value="F:phosphatidylinositol-3,4,5-trisphosphate binding"/>
    <property type="evidence" value="ECO:0007669"/>
    <property type="project" value="TreeGrafter"/>
</dbReference>
<feature type="domain" description="Arf-GAP" evidence="7">
    <location>
        <begin position="7"/>
        <end position="126"/>
    </location>
</feature>
<dbReference type="Gene3D" id="2.30.29.30">
    <property type="entry name" value="Pleckstrin-homology domain (PH domain)/Phosphotyrosine-binding domain (PTB)"/>
    <property type="match status" value="1"/>
</dbReference>
<keyword evidence="2" id="KW-0479">Metal-binding</keyword>
<dbReference type="GO" id="GO:1902936">
    <property type="term" value="F:phosphatidylinositol bisphosphate binding"/>
    <property type="evidence" value="ECO:0007669"/>
    <property type="project" value="InterPro"/>
</dbReference>
<protein>
    <submittedName>
        <fullName evidence="9">Arf-GAP with dual PH domain-containing protein 1 isoform X2</fullName>
    </submittedName>
</protein>
<evidence type="ECO:0000256" key="4">
    <source>
        <dbReference type="ARBA" id="ARBA00022833"/>
    </source>
</evidence>
<dbReference type="PANTHER" id="PTHR46021">
    <property type="entry name" value="ARF-GAP WITH DUAL PH DOMAIN-CONTAINING PROTEIN 1-LIKE PROTEIN"/>
    <property type="match status" value="1"/>
</dbReference>
<dbReference type="InterPro" id="IPR011993">
    <property type="entry name" value="PH-like_dom_sf"/>
</dbReference>
<dbReference type="InterPro" id="IPR001849">
    <property type="entry name" value="PH_domain"/>
</dbReference>
<dbReference type="PROSITE" id="PS50003">
    <property type="entry name" value="PH_DOMAIN"/>
    <property type="match status" value="1"/>
</dbReference>
<keyword evidence="3 5" id="KW-0863">Zinc-finger</keyword>
<dbReference type="Proteomes" id="UP000248482">
    <property type="component" value="Unplaced"/>
</dbReference>
<dbReference type="AlphaFoldDB" id="A0A2Y9JEJ2"/>
<evidence type="ECO:0000256" key="5">
    <source>
        <dbReference type="PROSITE-ProRule" id="PRU00288"/>
    </source>
</evidence>
<gene>
    <name evidence="9" type="primary">LOC111145563</name>
</gene>
<feature type="domain" description="PH" evidence="6">
    <location>
        <begin position="129"/>
        <end position="230"/>
    </location>
</feature>
<proteinExistence type="predicted"/>
<dbReference type="InterPro" id="IPR052589">
    <property type="entry name" value="Arf-GAP_dual-PH_domain"/>
</dbReference>
<dbReference type="CDD" id="cd13252">
    <property type="entry name" value="PH1_ADAP"/>
    <property type="match status" value="1"/>
</dbReference>
<dbReference type="InterPro" id="IPR037278">
    <property type="entry name" value="ARFGAP/RecO"/>
</dbReference>
<dbReference type="CDD" id="cd08843">
    <property type="entry name" value="ArfGap_ADAP1"/>
    <property type="match status" value="1"/>
</dbReference>
<dbReference type="SUPFAM" id="SSF57863">
    <property type="entry name" value="ArfGap/RecO-like zinc finger"/>
    <property type="match status" value="1"/>
</dbReference>
<evidence type="ECO:0000256" key="2">
    <source>
        <dbReference type="ARBA" id="ARBA00022723"/>
    </source>
</evidence>
<dbReference type="SMART" id="SM00105">
    <property type="entry name" value="ArfGap"/>
    <property type="match status" value="1"/>
</dbReference>
<keyword evidence="1" id="KW-0343">GTPase activation</keyword>
<evidence type="ECO:0000256" key="3">
    <source>
        <dbReference type="ARBA" id="ARBA00022771"/>
    </source>
</evidence>
<dbReference type="Pfam" id="PF01412">
    <property type="entry name" value="ArfGap"/>
    <property type="match status" value="1"/>
</dbReference>
<evidence type="ECO:0000313" key="8">
    <source>
        <dbReference type="Proteomes" id="UP000248482"/>
    </source>
</evidence>
<dbReference type="FunFam" id="1.10.220.150:FF:000011">
    <property type="entry name" value="Arf-GAP with dual PH domain-containing protein 1"/>
    <property type="match status" value="1"/>
</dbReference>
<organism evidence="8 9">
    <name type="scientific">Enhydra lutris kenyoni</name>
    <name type="common">northern sea otter</name>
    <dbReference type="NCBI Taxonomy" id="391180"/>
    <lineage>
        <taxon>Eukaryota</taxon>
        <taxon>Metazoa</taxon>
        <taxon>Chordata</taxon>
        <taxon>Craniata</taxon>
        <taxon>Vertebrata</taxon>
        <taxon>Euteleostomi</taxon>
        <taxon>Mammalia</taxon>
        <taxon>Eutheria</taxon>
        <taxon>Laurasiatheria</taxon>
        <taxon>Carnivora</taxon>
        <taxon>Caniformia</taxon>
        <taxon>Musteloidea</taxon>
        <taxon>Mustelidae</taxon>
        <taxon>Lutrinae</taxon>
        <taxon>Enhydra</taxon>
    </lineage>
</organism>
<dbReference type="Gene3D" id="1.10.220.150">
    <property type="entry name" value="Arf GTPase activating protein"/>
    <property type="match status" value="1"/>
</dbReference>
<dbReference type="GO" id="GO:0005096">
    <property type="term" value="F:GTPase activator activity"/>
    <property type="evidence" value="ECO:0007669"/>
    <property type="project" value="UniProtKB-KW"/>
</dbReference>
<dbReference type="Pfam" id="PF00169">
    <property type="entry name" value="PH"/>
    <property type="match status" value="1"/>
</dbReference>
<dbReference type="GO" id="GO:0005886">
    <property type="term" value="C:plasma membrane"/>
    <property type="evidence" value="ECO:0007669"/>
    <property type="project" value="TreeGrafter"/>
</dbReference>
<dbReference type="SMART" id="SM00233">
    <property type="entry name" value="PH"/>
    <property type="match status" value="1"/>
</dbReference>
<name>A0A2Y9JEJ2_ENHLU</name>
<evidence type="ECO:0000313" key="9">
    <source>
        <dbReference type="RefSeq" id="XP_022356205.1"/>
    </source>
</evidence>
<dbReference type="InterPro" id="IPR001164">
    <property type="entry name" value="ArfGAP_dom"/>
</dbReference>
<dbReference type="GO" id="GO:0008270">
    <property type="term" value="F:zinc ion binding"/>
    <property type="evidence" value="ECO:0007669"/>
    <property type="project" value="UniProtKB-KW"/>
</dbReference>
<dbReference type="RefSeq" id="XP_022356205.1">
    <property type="nucleotide sequence ID" value="XM_022500497.1"/>
</dbReference>
<dbReference type="FunFam" id="2.30.29.30:FF:000080">
    <property type="entry name" value="Arf-GAP with dual PH domain-containing protein 1"/>
    <property type="match status" value="1"/>
</dbReference>
<dbReference type="GeneID" id="111145563"/>
<accession>A0A2Y9JEJ2</accession>
<dbReference type="InterPro" id="IPR038508">
    <property type="entry name" value="ArfGAP_dom_sf"/>
</dbReference>
<dbReference type="PROSITE" id="PS50115">
    <property type="entry name" value="ARFGAP"/>
    <property type="match status" value="1"/>
</dbReference>
<keyword evidence="8" id="KW-1185">Reference proteome</keyword>
<evidence type="ECO:0000259" key="7">
    <source>
        <dbReference type="PROSITE" id="PS50115"/>
    </source>
</evidence>
<evidence type="ECO:0000256" key="1">
    <source>
        <dbReference type="ARBA" id="ARBA00022468"/>
    </source>
</evidence>
<dbReference type="PRINTS" id="PR00405">
    <property type="entry name" value="REVINTRACTNG"/>
</dbReference>
<evidence type="ECO:0000259" key="6">
    <source>
        <dbReference type="PROSITE" id="PS50003"/>
    </source>
</evidence>
<reference evidence="9" key="1">
    <citation type="submission" date="2025-08" db="UniProtKB">
        <authorList>
            <consortium name="RefSeq"/>
        </authorList>
    </citation>
    <scope>IDENTIFICATION</scope>
    <source>
        <tissue evidence="9">Blood</tissue>
    </source>
</reference>
<dbReference type="SUPFAM" id="SSF50729">
    <property type="entry name" value="PH domain-like"/>
    <property type="match status" value="1"/>
</dbReference>
<sequence length="363" mass="41636">MAKERRRAVLELLQRPGNTRCADCGAPDPDWASYTLGVFICLSCSGIHRNIPQVSKVKSVRLDAWEEAQVEFMASHGNDAARDKYESKVPPFYYRPTFSDCQLLREQWIRAKYERQEFTHPDKQEPYSAGYREGFLWKRGRDNGQFLSRKFVLTEREGSLKYFNRNDAKEPKAIMKIEHLNATFQPAKIGHPHGLQVTYLKDNSTRNIFVYHEDGKEIVDWFNALRAARFHYLQVAFPGASDADLVPKLSRNYLKEGYMEKTGPKVGLTGWPEPLGDQGLSYPGLGWPWRVRVPATAPGKDFEHITLMWMALDPTTFCKRGPCGPRTVGLWVGPSLPRAFAPFHRSLEGQTRPLPCHVEVYTW</sequence>